<dbReference type="GO" id="GO:0003677">
    <property type="term" value="F:DNA binding"/>
    <property type="evidence" value="ECO:0007669"/>
    <property type="project" value="InterPro"/>
</dbReference>
<dbReference type="AlphaFoldDB" id="A0A2T0SXH4"/>
<evidence type="ECO:0000259" key="3">
    <source>
        <dbReference type="PROSITE" id="PS50043"/>
    </source>
</evidence>
<reference evidence="4 5" key="1">
    <citation type="submission" date="2018-03" db="EMBL/GenBank/DDBJ databases">
        <title>Genomic Encyclopedia of Archaeal and Bacterial Type Strains, Phase II (KMG-II): from individual species to whole genera.</title>
        <authorList>
            <person name="Goeker M."/>
        </authorList>
    </citation>
    <scope>NUCLEOTIDE SEQUENCE [LARGE SCALE GENOMIC DNA]</scope>
    <source>
        <strain evidence="4 5">DSM 44720</strain>
    </source>
</reference>
<dbReference type="InterPro" id="IPR027417">
    <property type="entry name" value="P-loop_NTPase"/>
</dbReference>
<dbReference type="Gene3D" id="1.10.10.10">
    <property type="entry name" value="Winged helix-like DNA-binding domain superfamily/Winged helix DNA-binding domain"/>
    <property type="match status" value="1"/>
</dbReference>
<dbReference type="InterPro" id="IPR000792">
    <property type="entry name" value="Tscrpt_reg_LuxR_C"/>
</dbReference>
<dbReference type="PROSITE" id="PS00622">
    <property type="entry name" value="HTH_LUXR_1"/>
    <property type="match status" value="1"/>
</dbReference>
<dbReference type="Pfam" id="PF13191">
    <property type="entry name" value="AAA_16"/>
    <property type="match status" value="1"/>
</dbReference>
<dbReference type="SMART" id="SM00382">
    <property type="entry name" value="AAA"/>
    <property type="match status" value="1"/>
</dbReference>
<dbReference type="GO" id="GO:0006355">
    <property type="term" value="P:regulation of DNA-templated transcription"/>
    <property type="evidence" value="ECO:0007669"/>
    <property type="project" value="InterPro"/>
</dbReference>
<dbReference type="RefSeq" id="WP_281262185.1">
    <property type="nucleotide sequence ID" value="NZ_PVTF01000009.1"/>
</dbReference>
<comment type="caution">
    <text evidence="4">The sequence shown here is derived from an EMBL/GenBank/DDBJ whole genome shotgun (WGS) entry which is preliminary data.</text>
</comment>
<dbReference type="InterPro" id="IPR016032">
    <property type="entry name" value="Sig_transdc_resp-reg_C-effctor"/>
</dbReference>
<dbReference type="PROSITE" id="PS50043">
    <property type="entry name" value="HTH_LUXR_2"/>
    <property type="match status" value="1"/>
</dbReference>
<sequence>MGNVVDPEAPPPITAGRRNEIGKLTEVLGRLAQSRPQVVEIHGETGIGKTRLLDELARMAADHGMELVSGRAGEYERDVPFGMVAEAVDRLATAGGDGETRAVVDALSPDPATGVTAGAERYRLYRAVRRVAVRYARTPGLVVLLDDLHWADEASLELLEHVLLDMPRVPLLVALAYRGHHVPPGLPAALARTRAEVTRLAPGPLGAADVARLLPDVPARRRRLLLAASGGNPLYLDALARVDDQTVAALAAPDHTGRDGAAPDHLGEGEMPHRLQALLMTELRSLDAMRRLVAQAAAIAGDPADLDLVTSIADAPEDEVFRALDDLVALGVVHTAGSRFRFRHPLVRAAAYQSAGPAWRIGGHRRAEEYLRARGGPLPLRAHHLSRAARAGDDDVIDTLVEAATAALDTAPGHAVEWTRTALRLLPERAQRRAEVLLLLARALGLTGRLEESRDILHEVLETAGPRRAVAVRICAVVDRLLGRLDEARALLEAESPDDPVERVGLVVELAATDVLRGDLAGCAAHARTAVEMGRELGDRGQVAAGTTLLGLAALHGAETTTARVLATDAVRLVDGLSDTELREHLHLLPPLAWLELHLERYADSARHLTRGLAVARASGHTPVLPYLLIVDSALQARTGRLGQSRQRAEDARETSALIGSPETAAMANAVELRSALWQRGPEAAAELAGGRAKSRWWAQEADVFVATVHLFADRPGEAAEHIGPHVGDDPKDVVGLHAVRWCGSLAVAKAHLGALDEALDLAEHAQVLADATDLPFQRGLAHLTRSRVLAECGQLPLSVDEAEAAVHRFTEARAPLYRAMAHDVAAVALSAAGDLQRARVEFGLAKNGYASCDAGWLLTRVRNSESRLGARAPRPRKPDAVGTVDALSVREREIARLVADGLTNREIAARLYLSAKTVEAHLARMFTKLGVKSRVGVAQRLSGAEST</sequence>
<feature type="domain" description="HTH luxR-type" evidence="3">
    <location>
        <begin position="881"/>
        <end position="946"/>
    </location>
</feature>
<evidence type="ECO:0000256" key="2">
    <source>
        <dbReference type="ARBA" id="ARBA00022840"/>
    </source>
</evidence>
<dbReference type="GO" id="GO:0004016">
    <property type="term" value="F:adenylate cyclase activity"/>
    <property type="evidence" value="ECO:0007669"/>
    <property type="project" value="TreeGrafter"/>
</dbReference>
<keyword evidence="5" id="KW-1185">Reference proteome</keyword>
<proteinExistence type="predicted"/>
<dbReference type="PANTHER" id="PTHR16305">
    <property type="entry name" value="TESTICULAR SOLUBLE ADENYLYL CYCLASE"/>
    <property type="match status" value="1"/>
</dbReference>
<dbReference type="InterPro" id="IPR041664">
    <property type="entry name" value="AAA_16"/>
</dbReference>
<accession>A0A2T0SXH4</accession>
<dbReference type="SUPFAM" id="SSF48452">
    <property type="entry name" value="TPR-like"/>
    <property type="match status" value="1"/>
</dbReference>
<evidence type="ECO:0000256" key="1">
    <source>
        <dbReference type="ARBA" id="ARBA00022741"/>
    </source>
</evidence>
<evidence type="ECO:0000313" key="5">
    <source>
        <dbReference type="Proteomes" id="UP000239494"/>
    </source>
</evidence>
<dbReference type="Proteomes" id="UP000239494">
    <property type="component" value="Unassembled WGS sequence"/>
</dbReference>
<dbReference type="EMBL" id="PVTF01000009">
    <property type="protein sequence ID" value="PRY38118.1"/>
    <property type="molecule type" value="Genomic_DNA"/>
</dbReference>
<dbReference type="GO" id="GO:0005737">
    <property type="term" value="C:cytoplasm"/>
    <property type="evidence" value="ECO:0007669"/>
    <property type="project" value="TreeGrafter"/>
</dbReference>
<dbReference type="InterPro" id="IPR003593">
    <property type="entry name" value="AAA+_ATPase"/>
</dbReference>
<dbReference type="SMART" id="SM00421">
    <property type="entry name" value="HTH_LUXR"/>
    <property type="match status" value="1"/>
</dbReference>
<dbReference type="SUPFAM" id="SSF52540">
    <property type="entry name" value="P-loop containing nucleoside triphosphate hydrolases"/>
    <property type="match status" value="1"/>
</dbReference>
<keyword evidence="1" id="KW-0547">Nucleotide-binding</keyword>
<dbReference type="CDD" id="cd06170">
    <property type="entry name" value="LuxR_C_like"/>
    <property type="match status" value="1"/>
</dbReference>
<name>A0A2T0SXH4_9PSEU</name>
<keyword evidence="2" id="KW-0067">ATP-binding</keyword>
<dbReference type="PRINTS" id="PR00038">
    <property type="entry name" value="HTHLUXR"/>
</dbReference>
<dbReference type="InterPro" id="IPR036388">
    <property type="entry name" value="WH-like_DNA-bd_sf"/>
</dbReference>
<evidence type="ECO:0000313" key="4">
    <source>
        <dbReference type="EMBL" id="PRY38118.1"/>
    </source>
</evidence>
<organism evidence="4 5">
    <name type="scientific">Umezawaea tangerina</name>
    <dbReference type="NCBI Taxonomy" id="84725"/>
    <lineage>
        <taxon>Bacteria</taxon>
        <taxon>Bacillati</taxon>
        <taxon>Actinomycetota</taxon>
        <taxon>Actinomycetes</taxon>
        <taxon>Pseudonocardiales</taxon>
        <taxon>Pseudonocardiaceae</taxon>
        <taxon>Umezawaea</taxon>
    </lineage>
</organism>
<protein>
    <submittedName>
        <fullName evidence="4">Regulatory LuxR family protein</fullName>
    </submittedName>
</protein>
<dbReference type="PANTHER" id="PTHR16305:SF35">
    <property type="entry name" value="TRANSCRIPTIONAL ACTIVATOR DOMAIN"/>
    <property type="match status" value="1"/>
</dbReference>
<dbReference type="Gene3D" id="1.25.40.10">
    <property type="entry name" value="Tetratricopeptide repeat domain"/>
    <property type="match status" value="1"/>
</dbReference>
<gene>
    <name evidence="4" type="ORF">CLV43_109338</name>
</gene>
<dbReference type="GO" id="GO:0005524">
    <property type="term" value="F:ATP binding"/>
    <property type="evidence" value="ECO:0007669"/>
    <property type="project" value="UniProtKB-KW"/>
</dbReference>
<dbReference type="SUPFAM" id="SSF46894">
    <property type="entry name" value="C-terminal effector domain of the bipartite response regulators"/>
    <property type="match status" value="1"/>
</dbReference>
<dbReference type="InterPro" id="IPR011990">
    <property type="entry name" value="TPR-like_helical_dom_sf"/>
</dbReference>
<dbReference type="Pfam" id="PF00196">
    <property type="entry name" value="GerE"/>
    <property type="match status" value="1"/>
</dbReference>